<dbReference type="AlphaFoldDB" id="A0AAW2UJE0"/>
<gene>
    <name evidence="1" type="ORF">Slati_3561000</name>
</gene>
<organism evidence="1">
    <name type="scientific">Sesamum latifolium</name>
    <dbReference type="NCBI Taxonomy" id="2727402"/>
    <lineage>
        <taxon>Eukaryota</taxon>
        <taxon>Viridiplantae</taxon>
        <taxon>Streptophyta</taxon>
        <taxon>Embryophyta</taxon>
        <taxon>Tracheophyta</taxon>
        <taxon>Spermatophyta</taxon>
        <taxon>Magnoliopsida</taxon>
        <taxon>eudicotyledons</taxon>
        <taxon>Gunneridae</taxon>
        <taxon>Pentapetalae</taxon>
        <taxon>asterids</taxon>
        <taxon>lamiids</taxon>
        <taxon>Lamiales</taxon>
        <taxon>Pedaliaceae</taxon>
        <taxon>Sesamum</taxon>
    </lineage>
</organism>
<dbReference type="EMBL" id="JACGWN010000012">
    <property type="protein sequence ID" value="KAL0417291.1"/>
    <property type="molecule type" value="Genomic_DNA"/>
</dbReference>
<name>A0AAW2UJE0_9LAMI</name>
<reference evidence="1" key="1">
    <citation type="submission" date="2020-06" db="EMBL/GenBank/DDBJ databases">
        <authorList>
            <person name="Li T."/>
            <person name="Hu X."/>
            <person name="Zhang T."/>
            <person name="Song X."/>
            <person name="Zhang H."/>
            <person name="Dai N."/>
            <person name="Sheng W."/>
            <person name="Hou X."/>
            <person name="Wei L."/>
        </authorList>
    </citation>
    <scope>NUCLEOTIDE SEQUENCE</scope>
    <source>
        <strain evidence="1">KEN1</strain>
        <tissue evidence="1">Leaf</tissue>
    </source>
</reference>
<evidence type="ECO:0000313" key="1">
    <source>
        <dbReference type="EMBL" id="KAL0417291.1"/>
    </source>
</evidence>
<reference evidence="1" key="2">
    <citation type="journal article" date="2024" name="Plant">
        <title>Genomic evolution and insights into agronomic trait innovations of Sesamum species.</title>
        <authorList>
            <person name="Miao H."/>
            <person name="Wang L."/>
            <person name="Qu L."/>
            <person name="Liu H."/>
            <person name="Sun Y."/>
            <person name="Le M."/>
            <person name="Wang Q."/>
            <person name="Wei S."/>
            <person name="Zheng Y."/>
            <person name="Lin W."/>
            <person name="Duan Y."/>
            <person name="Cao H."/>
            <person name="Xiong S."/>
            <person name="Wang X."/>
            <person name="Wei L."/>
            <person name="Li C."/>
            <person name="Ma Q."/>
            <person name="Ju M."/>
            <person name="Zhao R."/>
            <person name="Li G."/>
            <person name="Mu C."/>
            <person name="Tian Q."/>
            <person name="Mei H."/>
            <person name="Zhang T."/>
            <person name="Gao T."/>
            <person name="Zhang H."/>
        </authorList>
    </citation>
    <scope>NUCLEOTIDE SEQUENCE</scope>
    <source>
        <strain evidence="1">KEN1</strain>
    </source>
</reference>
<comment type="caution">
    <text evidence="1">The sequence shown here is derived from an EMBL/GenBank/DDBJ whole genome shotgun (WGS) entry which is preliminary data.</text>
</comment>
<proteinExistence type="predicted"/>
<protein>
    <submittedName>
        <fullName evidence="1">Uncharacterized protein</fullName>
    </submittedName>
</protein>
<accession>A0AAW2UJE0</accession>
<sequence>MSRPHPPAAVPSAEAEILAGDTSMKPPPRPIVMADLNVDRRKPTLTLFLLLLPFLFRGSTLMSYSDFG</sequence>